<dbReference type="EMBL" id="BART01038136">
    <property type="protein sequence ID" value="GAH14501.1"/>
    <property type="molecule type" value="Genomic_DNA"/>
</dbReference>
<sequence>MINKAINYILSNDDPVKLLVKTRIFAVVAPEKTLAPLIVFSRTVKPVYTKSGLEHDQSFVTILIFSKIYAESIDVMKAVRVALEFKKGNFAGVEIGDARVT</sequence>
<accession>X1D124</accession>
<comment type="caution">
    <text evidence="1">The sequence shown here is derived from an EMBL/GenBank/DDBJ whole genome shotgun (WGS) entry which is preliminary data.</text>
</comment>
<reference evidence="1" key="1">
    <citation type="journal article" date="2014" name="Front. Microbiol.">
        <title>High frequency of phylogenetically diverse reductive dehalogenase-homologous genes in deep subseafloor sedimentary metagenomes.</title>
        <authorList>
            <person name="Kawai M."/>
            <person name="Futagami T."/>
            <person name="Toyoda A."/>
            <person name="Takaki Y."/>
            <person name="Nishi S."/>
            <person name="Hori S."/>
            <person name="Arai W."/>
            <person name="Tsubouchi T."/>
            <person name="Morono Y."/>
            <person name="Uchiyama I."/>
            <person name="Ito T."/>
            <person name="Fujiyama A."/>
            <person name="Inagaki F."/>
            <person name="Takami H."/>
        </authorList>
    </citation>
    <scope>NUCLEOTIDE SEQUENCE</scope>
    <source>
        <strain evidence="1">Expedition CK06-06</strain>
    </source>
</reference>
<gene>
    <name evidence="1" type="ORF">S01H4_63423</name>
</gene>
<feature type="non-terminal residue" evidence="1">
    <location>
        <position position="101"/>
    </location>
</feature>
<protein>
    <submittedName>
        <fullName evidence="1">Uncharacterized protein</fullName>
    </submittedName>
</protein>
<evidence type="ECO:0000313" key="1">
    <source>
        <dbReference type="EMBL" id="GAH14501.1"/>
    </source>
</evidence>
<name>X1D124_9ZZZZ</name>
<organism evidence="1">
    <name type="scientific">marine sediment metagenome</name>
    <dbReference type="NCBI Taxonomy" id="412755"/>
    <lineage>
        <taxon>unclassified sequences</taxon>
        <taxon>metagenomes</taxon>
        <taxon>ecological metagenomes</taxon>
    </lineage>
</organism>
<proteinExistence type="predicted"/>
<dbReference type="AlphaFoldDB" id="X1D124"/>